<evidence type="ECO:0000313" key="3">
    <source>
        <dbReference type="Proteomes" id="UP001302126"/>
    </source>
</evidence>
<name>A0AAN6X116_9PEZI</name>
<dbReference type="AlphaFoldDB" id="A0AAN6X116"/>
<organism evidence="2 3">
    <name type="scientific">Podospora australis</name>
    <dbReference type="NCBI Taxonomy" id="1536484"/>
    <lineage>
        <taxon>Eukaryota</taxon>
        <taxon>Fungi</taxon>
        <taxon>Dikarya</taxon>
        <taxon>Ascomycota</taxon>
        <taxon>Pezizomycotina</taxon>
        <taxon>Sordariomycetes</taxon>
        <taxon>Sordariomycetidae</taxon>
        <taxon>Sordariales</taxon>
        <taxon>Podosporaceae</taxon>
        <taxon>Podospora</taxon>
    </lineage>
</organism>
<comment type="caution">
    <text evidence="2">The sequence shown here is derived from an EMBL/GenBank/DDBJ whole genome shotgun (WGS) entry which is preliminary data.</text>
</comment>
<evidence type="ECO:0000256" key="1">
    <source>
        <dbReference type="SAM" id="MobiDB-lite"/>
    </source>
</evidence>
<reference evidence="2" key="2">
    <citation type="submission" date="2023-05" db="EMBL/GenBank/DDBJ databases">
        <authorList>
            <consortium name="Lawrence Berkeley National Laboratory"/>
            <person name="Steindorff A."/>
            <person name="Hensen N."/>
            <person name="Bonometti L."/>
            <person name="Westerberg I."/>
            <person name="Brannstrom I.O."/>
            <person name="Guillou S."/>
            <person name="Cros-Aarteil S."/>
            <person name="Calhoun S."/>
            <person name="Haridas S."/>
            <person name="Kuo A."/>
            <person name="Mondo S."/>
            <person name="Pangilinan J."/>
            <person name="Riley R."/>
            <person name="Labutti K."/>
            <person name="Andreopoulos B."/>
            <person name="Lipzen A."/>
            <person name="Chen C."/>
            <person name="Yanf M."/>
            <person name="Daum C."/>
            <person name="Ng V."/>
            <person name="Clum A."/>
            <person name="Ohm R."/>
            <person name="Martin F."/>
            <person name="Silar P."/>
            <person name="Natvig D."/>
            <person name="Lalanne C."/>
            <person name="Gautier V."/>
            <person name="Ament-Velasquez S.L."/>
            <person name="Kruys A."/>
            <person name="Hutchinson M.I."/>
            <person name="Powell A.J."/>
            <person name="Barry K."/>
            <person name="Miller A.N."/>
            <person name="Grigoriev I.V."/>
            <person name="Debuchy R."/>
            <person name="Gladieux P."/>
            <person name="Thoren M.H."/>
            <person name="Johannesson H."/>
        </authorList>
    </citation>
    <scope>NUCLEOTIDE SEQUENCE</scope>
    <source>
        <strain evidence="2">PSN309</strain>
    </source>
</reference>
<reference evidence="2" key="1">
    <citation type="journal article" date="2023" name="Mol. Phylogenet. Evol.">
        <title>Genome-scale phylogeny and comparative genomics of the fungal order Sordariales.</title>
        <authorList>
            <person name="Hensen N."/>
            <person name="Bonometti L."/>
            <person name="Westerberg I."/>
            <person name="Brannstrom I.O."/>
            <person name="Guillou S."/>
            <person name="Cros-Aarteil S."/>
            <person name="Calhoun S."/>
            <person name="Haridas S."/>
            <person name="Kuo A."/>
            <person name="Mondo S."/>
            <person name="Pangilinan J."/>
            <person name="Riley R."/>
            <person name="LaButti K."/>
            <person name="Andreopoulos B."/>
            <person name="Lipzen A."/>
            <person name="Chen C."/>
            <person name="Yan M."/>
            <person name="Daum C."/>
            <person name="Ng V."/>
            <person name="Clum A."/>
            <person name="Steindorff A."/>
            <person name="Ohm R.A."/>
            <person name="Martin F."/>
            <person name="Silar P."/>
            <person name="Natvig D.O."/>
            <person name="Lalanne C."/>
            <person name="Gautier V."/>
            <person name="Ament-Velasquez S.L."/>
            <person name="Kruys A."/>
            <person name="Hutchinson M.I."/>
            <person name="Powell A.J."/>
            <person name="Barry K."/>
            <person name="Miller A.N."/>
            <person name="Grigoriev I.V."/>
            <person name="Debuchy R."/>
            <person name="Gladieux P."/>
            <person name="Hiltunen Thoren M."/>
            <person name="Johannesson H."/>
        </authorList>
    </citation>
    <scope>NUCLEOTIDE SEQUENCE</scope>
    <source>
        <strain evidence="2">PSN309</strain>
    </source>
</reference>
<accession>A0AAN6X116</accession>
<sequence length="359" mass="40875">MKLVKINLDIIRNHVQRDRYMGQPVPFNSSLNSESEASDLQRPDTDASYSFKRWLPLILRTREKDALQTISLNRSQARLLLEAAEGSITSWFGINDVYREGLEEEIYPLLNPLKFPPEGLFMRLDACSPKDGSSVEGDVALHTVHAIVLRIVTSTMARDALLHSLNRGDQQVELFFLPFQERVGCLRVFCKPGDDNQITGISQYCWGSLGKFQELENEKLLDTVVEKVVVAAGKVRNMILEEVRGTEKAVAVAENDALMLRQGFSFDLFYDEVKDAISLVELNTFGVSSDSESCLFHWALDRGVLYGEEEAQFRVAIHMKGFYGKPSREKVRVTNLGDTTGRIMRFEREDWRSWLKIID</sequence>
<evidence type="ECO:0008006" key="4">
    <source>
        <dbReference type="Google" id="ProtNLM"/>
    </source>
</evidence>
<feature type="region of interest" description="Disordered" evidence="1">
    <location>
        <begin position="22"/>
        <end position="44"/>
    </location>
</feature>
<dbReference type="EMBL" id="MU864360">
    <property type="protein sequence ID" value="KAK4191296.1"/>
    <property type="molecule type" value="Genomic_DNA"/>
</dbReference>
<gene>
    <name evidence="2" type="ORF">QBC35DRAFT_27039</name>
</gene>
<keyword evidence="3" id="KW-1185">Reference proteome</keyword>
<evidence type="ECO:0000313" key="2">
    <source>
        <dbReference type="EMBL" id="KAK4191296.1"/>
    </source>
</evidence>
<proteinExistence type="predicted"/>
<dbReference type="Proteomes" id="UP001302126">
    <property type="component" value="Unassembled WGS sequence"/>
</dbReference>
<feature type="compositionally biased region" description="Polar residues" evidence="1">
    <location>
        <begin position="26"/>
        <end position="35"/>
    </location>
</feature>
<protein>
    <recommendedName>
        <fullName evidence="4">Cell division cycle protein 123</fullName>
    </recommendedName>
</protein>